<dbReference type="AlphaFoldDB" id="A0A1Y2EYD8"/>
<protein>
    <submittedName>
        <fullName evidence="1">Uncharacterized protein</fullName>
    </submittedName>
</protein>
<dbReference type="RefSeq" id="XP_040722699.1">
    <property type="nucleotide sequence ID" value="XM_040872099.1"/>
</dbReference>
<gene>
    <name evidence="1" type="ORF">BCR37DRAFT_406101</name>
</gene>
<name>A0A1Y2EYD8_PROLT</name>
<comment type="caution">
    <text evidence="1">The sequence shown here is derived from an EMBL/GenBank/DDBJ whole genome shotgun (WGS) entry which is preliminary data.</text>
</comment>
<proteinExistence type="predicted"/>
<dbReference type="GeneID" id="63788698"/>
<reference evidence="1 2" key="1">
    <citation type="submission" date="2016-07" db="EMBL/GenBank/DDBJ databases">
        <title>Pervasive Adenine N6-methylation of Active Genes in Fungi.</title>
        <authorList>
            <consortium name="DOE Joint Genome Institute"/>
            <person name="Mondo S.J."/>
            <person name="Dannebaum R.O."/>
            <person name="Kuo R.C."/>
            <person name="Labutti K."/>
            <person name="Haridas S."/>
            <person name="Kuo A."/>
            <person name="Salamov A."/>
            <person name="Ahrendt S.R."/>
            <person name="Lipzen A."/>
            <person name="Sullivan W."/>
            <person name="Andreopoulos W.B."/>
            <person name="Clum A."/>
            <person name="Lindquist E."/>
            <person name="Daum C."/>
            <person name="Ramamoorthy G.K."/>
            <person name="Gryganskyi A."/>
            <person name="Culley D."/>
            <person name="Magnuson J.K."/>
            <person name="James T.Y."/>
            <person name="O'Malley M.A."/>
            <person name="Stajich J.E."/>
            <person name="Spatafora J.W."/>
            <person name="Visel A."/>
            <person name="Grigoriev I.V."/>
        </authorList>
    </citation>
    <scope>NUCLEOTIDE SEQUENCE [LARGE SCALE GENOMIC DNA]</scope>
    <source>
        <strain evidence="1 2">12-1054</strain>
    </source>
</reference>
<organism evidence="1 2">
    <name type="scientific">Protomyces lactucae-debilis</name>
    <dbReference type="NCBI Taxonomy" id="2754530"/>
    <lineage>
        <taxon>Eukaryota</taxon>
        <taxon>Fungi</taxon>
        <taxon>Dikarya</taxon>
        <taxon>Ascomycota</taxon>
        <taxon>Taphrinomycotina</taxon>
        <taxon>Taphrinomycetes</taxon>
        <taxon>Taphrinales</taxon>
        <taxon>Protomycetaceae</taxon>
        <taxon>Protomyces</taxon>
    </lineage>
</organism>
<dbReference type="Proteomes" id="UP000193685">
    <property type="component" value="Unassembled WGS sequence"/>
</dbReference>
<sequence>MKVTSPYIFLHLEAARLKGDPAAVTTWQLVCLFGRNGERRQRPGLYRHVVDLQSVLKEEEDLCLPKESFQHWWKLRGKMVHGNSSDSIFPCNFTLQLQHMQGDARRYKCMQLRLNEKEITKVFESHGPKSLSQQMAFLLLRRKTFVRWHHISSSSKFCSVKQTLPFFPFALSPMNNIVNGSSIESGSSLALQVAQVRLCFTGRGWVVPLWLGSSTWGTIATAKLNHIWSPVNNF</sequence>
<keyword evidence="2" id="KW-1185">Reference proteome</keyword>
<dbReference type="EMBL" id="MCFI01000022">
    <property type="protein sequence ID" value="ORY76619.1"/>
    <property type="molecule type" value="Genomic_DNA"/>
</dbReference>
<accession>A0A1Y2EYD8</accession>
<evidence type="ECO:0000313" key="1">
    <source>
        <dbReference type="EMBL" id="ORY76619.1"/>
    </source>
</evidence>
<evidence type="ECO:0000313" key="2">
    <source>
        <dbReference type="Proteomes" id="UP000193685"/>
    </source>
</evidence>